<gene>
    <name evidence="5" type="ORF">LCGC14_1957750</name>
</gene>
<dbReference type="GO" id="GO:0030288">
    <property type="term" value="C:outer membrane-bounded periplasmic space"/>
    <property type="evidence" value="ECO:0007669"/>
    <property type="project" value="TreeGrafter"/>
</dbReference>
<dbReference type="AlphaFoldDB" id="A0A0F9ICM0"/>
<evidence type="ECO:0000313" key="5">
    <source>
        <dbReference type="EMBL" id="KKL85137.1"/>
    </source>
</evidence>
<dbReference type="InterPro" id="IPR005151">
    <property type="entry name" value="Tail-specific_protease"/>
</dbReference>
<keyword evidence="3" id="KW-0720">Serine protease</keyword>
<dbReference type="Pfam" id="PF03572">
    <property type="entry name" value="Peptidase_S41"/>
    <property type="match status" value="1"/>
</dbReference>
<reference evidence="5" key="1">
    <citation type="journal article" date="2015" name="Nature">
        <title>Complex archaea that bridge the gap between prokaryotes and eukaryotes.</title>
        <authorList>
            <person name="Spang A."/>
            <person name="Saw J.H."/>
            <person name="Jorgensen S.L."/>
            <person name="Zaremba-Niedzwiedzka K."/>
            <person name="Martijn J."/>
            <person name="Lind A.E."/>
            <person name="van Eijk R."/>
            <person name="Schleper C."/>
            <person name="Guy L."/>
            <person name="Ettema T.J."/>
        </authorList>
    </citation>
    <scope>NUCLEOTIDE SEQUENCE</scope>
</reference>
<accession>A0A0F9ICM0</accession>
<evidence type="ECO:0000256" key="1">
    <source>
        <dbReference type="ARBA" id="ARBA00022670"/>
    </source>
</evidence>
<proteinExistence type="predicted"/>
<sequence length="360" mass="40741">MKKMKSKDSSEILLGFKRILDDGSTSFWKVKLEREPISMDDQRLTYSLEPFLNGVIAKLDLTSFYENSNGITSEKDIKKALRTIKKENNLLGVILDLRENAGGFLSQAIKVTALFIKNGVVVISKNSQDEMRYLRNIEGEAFYNGPLVILTSKLSASASEIVAAALQDYGVALIVGDKTTFGKGSIQYQTITDKSADYFFKVTVGKYYTVSGKTTQIEGVQADIVVPSEYSPFKIGERYLKYPLKSDRVKPAYTDRLTDINGKIKLWFRHNYLPNLQKKVNFWQKMLPTLRKNSQMRVSKDPIFQSFLKKQDQIKLKIKGEDIQISADDFSTVDLQMTEASNILKDMIVIESDLRKASGL</sequence>
<dbReference type="GO" id="GO:0008236">
    <property type="term" value="F:serine-type peptidase activity"/>
    <property type="evidence" value="ECO:0007669"/>
    <property type="project" value="UniProtKB-KW"/>
</dbReference>
<dbReference type="GO" id="GO:0004175">
    <property type="term" value="F:endopeptidase activity"/>
    <property type="evidence" value="ECO:0007669"/>
    <property type="project" value="TreeGrafter"/>
</dbReference>
<dbReference type="PANTHER" id="PTHR32060:SF30">
    <property type="entry name" value="CARBOXY-TERMINAL PROCESSING PROTEASE CTPA"/>
    <property type="match status" value="1"/>
</dbReference>
<evidence type="ECO:0000259" key="4">
    <source>
        <dbReference type="SMART" id="SM00245"/>
    </source>
</evidence>
<feature type="domain" description="Tail specific protease" evidence="4">
    <location>
        <begin position="25"/>
        <end position="227"/>
    </location>
</feature>
<dbReference type="PANTHER" id="PTHR32060">
    <property type="entry name" value="TAIL-SPECIFIC PROTEASE"/>
    <property type="match status" value="1"/>
</dbReference>
<dbReference type="GO" id="GO:0007165">
    <property type="term" value="P:signal transduction"/>
    <property type="evidence" value="ECO:0007669"/>
    <property type="project" value="TreeGrafter"/>
</dbReference>
<dbReference type="InterPro" id="IPR004447">
    <property type="entry name" value="Peptidase_S41A"/>
</dbReference>
<dbReference type="SUPFAM" id="SSF52096">
    <property type="entry name" value="ClpP/crotonase"/>
    <property type="match status" value="1"/>
</dbReference>
<organism evidence="5">
    <name type="scientific">marine sediment metagenome</name>
    <dbReference type="NCBI Taxonomy" id="412755"/>
    <lineage>
        <taxon>unclassified sequences</taxon>
        <taxon>metagenomes</taxon>
        <taxon>ecological metagenomes</taxon>
    </lineage>
</organism>
<comment type="caution">
    <text evidence="5">The sequence shown here is derived from an EMBL/GenBank/DDBJ whole genome shotgun (WGS) entry which is preliminary data.</text>
</comment>
<dbReference type="EMBL" id="LAZR01021491">
    <property type="protein sequence ID" value="KKL85137.1"/>
    <property type="molecule type" value="Genomic_DNA"/>
</dbReference>
<dbReference type="InterPro" id="IPR029045">
    <property type="entry name" value="ClpP/crotonase-like_dom_sf"/>
</dbReference>
<name>A0A0F9ICM0_9ZZZZ</name>
<protein>
    <recommendedName>
        <fullName evidence="4">Tail specific protease domain-containing protein</fullName>
    </recommendedName>
</protein>
<keyword evidence="2" id="KW-0378">Hydrolase</keyword>
<dbReference type="Gene3D" id="3.90.226.10">
    <property type="entry name" value="2-enoyl-CoA Hydratase, Chain A, domain 1"/>
    <property type="match status" value="1"/>
</dbReference>
<dbReference type="CDD" id="cd07560">
    <property type="entry name" value="Peptidase_S41_CPP"/>
    <property type="match status" value="1"/>
</dbReference>
<dbReference type="GO" id="GO:0006508">
    <property type="term" value="P:proteolysis"/>
    <property type="evidence" value="ECO:0007669"/>
    <property type="project" value="UniProtKB-KW"/>
</dbReference>
<evidence type="ECO:0000256" key="3">
    <source>
        <dbReference type="ARBA" id="ARBA00022825"/>
    </source>
</evidence>
<dbReference type="SMART" id="SM00245">
    <property type="entry name" value="TSPc"/>
    <property type="match status" value="1"/>
</dbReference>
<keyword evidence="1" id="KW-0645">Protease</keyword>
<evidence type="ECO:0000256" key="2">
    <source>
        <dbReference type="ARBA" id="ARBA00022801"/>
    </source>
</evidence>